<accession>A0A8H4JYV4</accession>
<dbReference type="OrthoDB" id="4358152at2759"/>
<dbReference type="AlphaFoldDB" id="A0A8H4JYV4"/>
<name>A0A8H4JYV4_9HYPO</name>
<reference evidence="1" key="1">
    <citation type="submission" date="2020-01" db="EMBL/GenBank/DDBJ databases">
        <title>Identification and distribution of gene clusters putatively required for synthesis of sphingolipid metabolism inhibitors in phylogenetically diverse species of the filamentous fungus Fusarium.</title>
        <authorList>
            <person name="Kim H.-S."/>
            <person name="Busman M."/>
            <person name="Brown D.W."/>
            <person name="Divon H."/>
            <person name="Uhlig S."/>
            <person name="Proctor R.H."/>
        </authorList>
    </citation>
    <scope>NUCLEOTIDE SEQUENCE</scope>
    <source>
        <strain evidence="1">NRRL 53441</strain>
    </source>
</reference>
<proteinExistence type="predicted"/>
<sequence>MSSNADSSTTAPSSTSQVMPTVTKLISLTTPFKQPSGCDSNFAKTSVLPTRTTSTVPILLSTAEPSCYPSGWEDVIHESRLDFYPAVCPSGWTYHTMRTTYSGLSVATCCNSGYTPLNGEDFGLVLSQPYSTMNCGRWTKNGDVQITSSNTEERETLMLHEAWTVYWNNSDTSTLSPQLPTLTSDMIVPTWVPGEDIPPGKYDRTPRDDGPFSLSRSSGQFLLIGLPIMVIERIDTDYVASLETLPPEILLPIVTALPGLDTLWDLMRASPHVWHLFNDHATTIVNGILSGPNAILPHTVAEAVRAVILVRLRANPFRDLSDFQMRSIHSIFPSGSKKLYPITSDGEWLSTATTSAEILRSVVVTTYHISSLSQAFLASCLERVRDPSFKPRCLVNPEDRYNAREKYGPGEDGILPWDQVFESRPVKVVDTGQPTWVEEMRAVRALWVIQLVGEVQHQANDLEWSIEDIEKLKSMSPTDFTNEVSPLQVRSFVDYLKTLGEATQDTYYRLPRPPSYSRWTTALPSRSKDYETSIHYDKKGIACRRVSNTDDSKWGRTSRALESMAPGIEVFRSLHKPRPHPRGRVSPIEGVKFNTYRQLGFAFWDRWRMYNLGMYPEVGKGFVCSETPWFYAWESVLPPEEVASIKAELRATGQKMLEDRHVEFERRRRQNESEMYLEWLHSPVMYAPPW</sequence>
<dbReference type="EMBL" id="JAADJG010000689">
    <property type="protein sequence ID" value="KAF4439479.1"/>
    <property type="molecule type" value="Genomic_DNA"/>
</dbReference>
<protein>
    <recommendedName>
        <fullName evidence="3">F-box domain-containing protein</fullName>
    </recommendedName>
</protein>
<gene>
    <name evidence="1" type="ORF">F53441_12586</name>
</gene>
<dbReference type="Proteomes" id="UP000605986">
    <property type="component" value="Unassembled WGS sequence"/>
</dbReference>
<evidence type="ECO:0000313" key="2">
    <source>
        <dbReference type="Proteomes" id="UP000605986"/>
    </source>
</evidence>
<evidence type="ECO:0000313" key="1">
    <source>
        <dbReference type="EMBL" id="KAF4439479.1"/>
    </source>
</evidence>
<keyword evidence="2" id="KW-1185">Reference proteome</keyword>
<evidence type="ECO:0008006" key="3">
    <source>
        <dbReference type="Google" id="ProtNLM"/>
    </source>
</evidence>
<comment type="caution">
    <text evidence="1">The sequence shown here is derived from an EMBL/GenBank/DDBJ whole genome shotgun (WGS) entry which is preliminary data.</text>
</comment>
<organism evidence="1 2">
    <name type="scientific">Fusarium austroafricanum</name>
    <dbReference type="NCBI Taxonomy" id="2364996"/>
    <lineage>
        <taxon>Eukaryota</taxon>
        <taxon>Fungi</taxon>
        <taxon>Dikarya</taxon>
        <taxon>Ascomycota</taxon>
        <taxon>Pezizomycotina</taxon>
        <taxon>Sordariomycetes</taxon>
        <taxon>Hypocreomycetidae</taxon>
        <taxon>Hypocreales</taxon>
        <taxon>Nectriaceae</taxon>
        <taxon>Fusarium</taxon>
        <taxon>Fusarium concolor species complex</taxon>
    </lineage>
</organism>